<dbReference type="SUPFAM" id="SSF49265">
    <property type="entry name" value="Fibronectin type III"/>
    <property type="match status" value="5"/>
</dbReference>
<dbReference type="Gene3D" id="2.60.40.10">
    <property type="entry name" value="Immunoglobulins"/>
    <property type="match status" value="5"/>
</dbReference>
<accession>A0A6Q2Y5D8</accession>
<feature type="region of interest" description="Disordered" evidence="1">
    <location>
        <begin position="803"/>
        <end position="828"/>
    </location>
</feature>
<feature type="domain" description="Fibronectin type-III" evidence="2">
    <location>
        <begin position="576"/>
        <end position="672"/>
    </location>
</feature>
<evidence type="ECO:0000313" key="4">
    <source>
        <dbReference type="Proteomes" id="UP000265140"/>
    </source>
</evidence>
<sequence length="828" mass="87229">MVKVSPATAPPLPARYPPLHCGQQYNLTVTALGGSCNSSHSHVTVQSGPCAPGNLHTNLQCITNSTSLMWDKSPGALQYLATGRSASGHVTSCNSSDTYCDLTGLQCGQVYNVSVHSADTVCRSIQTVRSDLQTALCPPQNVDAQVLCASGSMLVTWDPDTDAQFFLLDAVTEAGSSHSCNTTANQCSISNLTCGESFSVQVTAVRGGCHSLPSQAVNVSSAPCMPTGVNGSQNCVANSAWVSWVPALGADSYTVTADGAGGYNSSCSTSGSTCEVPDLACGVRYTFYVTASNGHCEGPRSVTFSIETAPCNLSSIMAYTQCHSSSIQVLWGPGGKLSTNHGYIVMAEASDHSVLTCNSSATSCDLEGARCDLQYSVIVAVSSDTCSSLRSPPYRVTMEPCPPQDVVIKSSCESRGVHVSWIPSPVAEAYVMTAVGGNGDVLSCNSSTNNCSLSGLRCSQQYNISVFASNQNCSSTASQNVTFNTVPCKPDGVSVSVQCANQSAQLSWRVRAGAEGYWGSAQAEDGSRLYCESTGTSCTIEGLECGAQYNFTVQASDGTCNSSFSEPLPAGAAPCPPENMRVTTLPMQNQAQYLRASWTNVTCPNVQYLLEVTGCILGDSQSQFELASYWTDTSFFELLLPCGSSYNATVKSSNSAGESAPSVAVNGTTAPCPPQQVTFTGSISSATISWNASVYATDYTVYDISSGVWTQVCSTVQLSCSLTNISYSNLEVTASNAAGESEPTRAISVHLSRRRRDLSGGEISSVTGLAQPEVQVTVKTPNTLLVDWSPVEGATYYSLVVQEQRPRPRHAGRPAPDTNRVRPERRRH</sequence>
<reference evidence="4" key="1">
    <citation type="journal article" date="2014" name="PLoS ONE">
        <title>The genome and linkage map of the northern pike (Esox lucius): conserved synteny revealed between the salmonid sister group and the Neoteleostei.</title>
        <authorList>
            <person name="Rondeau E.B."/>
            <person name="Minkley D.R."/>
            <person name="Leong J.S."/>
            <person name="Messmer A.M."/>
            <person name="Jantzen J.R."/>
            <person name="von Schalburg K.R."/>
            <person name="Lemon C."/>
            <person name="Bird N.H."/>
            <person name="Koop B.F."/>
        </authorList>
    </citation>
    <scope>NUCLEOTIDE SEQUENCE</scope>
</reference>
<reference evidence="3" key="2">
    <citation type="submission" date="2020-02" db="EMBL/GenBank/DDBJ databases">
        <title>Esox lucius (northern pike) genome, fEsoLuc1, primary haplotype.</title>
        <authorList>
            <person name="Myers G."/>
            <person name="Karagic N."/>
            <person name="Meyer A."/>
            <person name="Pippel M."/>
            <person name="Reichard M."/>
            <person name="Winkler S."/>
            <person name="Tracey A."/>
            <person name="Sims Y."/>
            <person name="Howe K."/>
            <person name="Rhie A."/>
            <person name="Formenti G."/>
            <person name="Durbin R."/>
            <person name="Fedrigo O."/>
            <person name="Jarvis E.D."/>
        </authorList>
    </citation>
    <scope>NUCLEOTIDE SEQUENCE [LARGE SCALE GENOMIC DNA]</scope>
</reference>
<dbReference type="Pfam" id="PF00041">
    <property type="entry name" value="fn3"/>
    <property type="match status" value="1"/>
</dbReference>
<dbReference type="InterPro" id="IPR013783">
    <property type="entry name" value="Ig-like_fold"/>
</dbReference>
<dbReference type="Proteomes" id="UP000265140">
    <property type="component" value="Chromosome 3"/>
</dbReference>
<dbReference type="AlphaFoldDB" id="A0A6Q2Y5D8"/>
<dbReference type="CDD" id="cd00063">
    <property type="entry name" value="FN3"/>
    <property type="match status" value="4"/>
</dbReference>
<dbReference type="SMART" id="SM00060">
    <property type="entry name" value="FN3"/>
    <property type="match status" value="6"/>
</dbReference>
<dbReference type="InterPro" id="IPR003961">
    <property type="entry name" value="FN3_dom"/>
</dbReference>
<dbReference type="PANTHER" id="PTHR47135:SF4">
    <property type="match status" value="1"/>
</dbReference>
<feature type="domain" description="Fibronectin type-III" evidence="2">
    <location>
        <begin position="402"/>
        <end position="488"/>
    </location>
</feature>
<dbReference type="Bgee" id="ENSELUG00000010438">
    <property type="expression patterns" value="Expressed in muscle tissue and 4 other cell types or tissues"/>
</dbReference>
<name>A0A6Q2Y5D8_ESOLU</name>
<reference evidence="3" key="3">
    <citation type="submission" date="2025-08" db="UniProtKB">
        <authorList>
            <consortium name="Ensembl"/>
        </authorList>
    </citation>
    <scope>IDENTIFICATION</scope>
</reference>
<keyword evidence="4" id="KW-1185">Reference proteome</keyword>
<dbReference type="Ensembl" id="ENSELUT00000050713.2">
    <property type="protein sequence ID" value="ENSELUP00000060601.2"/>
    <property type="gene ID" value="ENSELUG00000010438.3"/>
</dbReference>
<feature type="domain" description="Fibronectin type-III" evidence="2">
    <location>
        <begin position="489"/>
        <end position="575"/>
    </location>
</feature>
<reference evidence="3" key="4">
    <citation type="submission" date="2025-09" db="UniProtKB">
        <authorList>
            <consortium name="Ensembl"/>
        </authorList>
    </citation>
    <scope>IDENTIFICATION</scope>
</reference>
<evidence type="ECO:0000259" key="2">
    <source>
        <dbReference type="PROSITE" id="PS50853"/>
    </source>
</evidence>
<organism evidence="3 4">
    <name type="scientific">Esox lucius</name>
    <name type="common">Northern pike</name>
    <dbReference type="NCBI Taxonomy" id="8010"/>
    <lineage>
        <taxon>Eukaryota</taxon>
        <taxon>Metazoa</taxon>
        <taxon>Chordata</taxon>
        <taxon>Craniata</taxon>
        <taxon>Vertebrata</taxon>
        <taxon>Euteleostomi</taxon>
        <taxon>Actinopterygii</taxon>
        <taxon>Neopterygii</taxon>
        <taxon>Teleostei</taxon>
        <taxon>Protacanthopterygii</taxon>
        <taxon>Esociformes</taxon>
        <taxon>Esocidae</taxon>
        <taxon>Esox</taxon>
    </lineage>
</organism>
<proteinExistence type="predicted"/>
<feature type="domain" description="Fibronectin type-III" evidence="2">
    <location>
        <begin position="225"/>
        <end position="311"/>
    </location>
</feature>
<dbReference type="InterPro" id="IPR036116">
    <property type="entry name" value="FN3_sf"/>
</dbReference>
<evidence type="ECO:0000313" key="3">
    <source>
        <dbReference type="Ensembl" id="ENSELUP00000060601.2"/>
    </source>
</evidence>
<dbReference type="GeneTree" id="ENSGT00940000157064"/>
<dbReference type="PROSITE" id="PS50853">
    <property type="entry name" value="FN3"/>
    <property type="match status" value="5"/>
</dbReference>
<feature type="domain" description="Fibronectin type-III" evidence="2">
    <location>
        <begin position="138"/>
        <end position="224"/>
    </location>
</feature>
<protein>
    <recommendedName>
        <fullName evidence="2">Fibronectin type-III domain-containing protein</fullName>
    </recommendedName>
</protein>
<evidence type="ECO:0000256" key="1">
    <source>
        <dbReference type="SAM" id="MobiDB-lite"/>
    </source>
</evidence>
<dbReference type="PANTHER" id="PTHR47135">
    <property type="entry name" value="FIBRONECTIN TYPE III DOMAIN-CONTAINING PROTEIN 7"/>
    <property type="match status" value="1"/>
</dbReference>